<dbReference type="InterPro" id="IPR018259">
    <property type="entry name" value="Ribosomal_eL21_CS"/>
</dbReference>
<name>A0A0A9YUW8_LYGHE</name>
<reference evidence="7" key="3">
    <citation type="journal article" date="2016" name="Gigascience">
        <title>De novo construction of an expanded transcriptome assembly for the western tarnished plant bug, Lygus hesperus.</title>
        <authorList>
            <person name="Tassone E.E."/>
            <person name="Geib S.M."/>
            <person name="Hall B."/>
            <person name="Fabrick J.A."/>
            <person name="Brent C.S."/>
            <person name="Hull J.J."/>
        </authorList>
    </citation>
    <scope>NUCLEOTIDE SEQUENCE</scope>
</reference>
<evidence type="ECO:0000256" key="4">
    <source>
        <dbReference type="ARBA" id="ARBA00035327"/>
    </source>
</evidence>
<reference evidence="6" key="2">
    <citation type="submission" date="2014-07" db="EMBL/GenBank/DDBJ databases">
        <authorList>
            <person name="Hull J."/>
        </authorList>
    </citation>
    <scope>NUCLEOTIDE SEQUENCE</scope>
</reference>
<evidence type="ECO:0000313" key="7">
    <source>
        <dbReference type="EMBL" id="JAQ00149.1"/>
    </source>
</evidence>
<evidence type="ECO:0000256" key="1">
    <source>
        <dbReference type="ARBA" id="ARBA00008427"/>
    </source>
</evidence>
<dbReference type="Gene3D" id="2.30.30.70">
    <property type="entry name" value="Ribosomal protein L21"/>
    <property type="match status" value="1"/>
</dbReference>
<dbReference type="EMBL" id="GBHO01008707">
    <property type="protein sequence ID" value="JAG34897.1"/>
    <property type="molecule type" value="Transcribed_RNA"/>
</dbReference>
<dbReference type="AlphaFoldDB" id="A0A0A9YUW8"/>
<evidence type="ECO:0000313" key="8">
    <source>
        <dbReference type="EMBL" id="JAQ13534.1"/>
    </source>
</evidence>
<evidence type="ECO:0000256" key="3">
    <source>
        <dbReference type="ARBA" id="ARBA00023274"/>
    </source>
</evidence>
<dbReference type="PANTHER" id="PTHR20981">
    <property type="entry name" value="60S RIBOSOMAL PROTEIN L21"/>
    <property type="match status" value="1"/>
</dbReference>
<keyword evidence="3" id="KW-0687">Ribonucleoprotein</keyword>
<accession>A0A0A9YUW8</accession>
<dbReference type="PROSITE" id="PS01171">
    <property type="entry name" value="RIBOSOMAL_L21E"/>
    <property type="match status" value="1"/>
</dbReference>
<dbReference type="InterPro" id="IPR036948">
    <property type="entry name" value="Ribosomal_eL21_sf"/>
</dbReference>
<keyword evidence="2 6" id="KW-0689">Ribosomal protein</keyword>
<organism evidence="6">
    <name type="scientific">Lygus hesperus</name>
    <name type="common">Western plant bug</name>
    <dbReference type="NCBI Taxonomy" id="30085"/>
    <lineage>
        <taxon>Eukaryota</taxon>
        <taxon>Metazoa</taxon>
        <taxon>Ecdysozoa</taxon>
        <taxon>Arthropoda</taxon>
        <taxon>Hexapoda</taxon>
        <taxon>Insecta</taxon>
        <taxon>Pterygota</taxon>
        <taxon>Neoptera</taxon>
        <taxon>Paraneoptera</taxon>
        <taxon>Hemiptera</taxon>
        <taxon>Heteroptera</taxon>
        <taxon>Panheteroptera</taxon>
        <taxon>Cimicomorpha</taxon>
        <taxon>Miridae</taxon>
        <taxon>Mirini</taxon>
        <taxon>Lygus</taxon>
    </lineage>
</organism>
<dbReference type="InterPro" id="IPR008991">
    <property type="entry name" value="Translation_prot_SH3-like_sf"/>
</dbReference>
<proteinExistence type="inferred from homology"/>
<dbReference type="EMBL" id="GBHO01008706">
    <property type="protein sequence ID" value="JAG34898.1"/>
    <property type="molecule type" value="Transcribed_RNA"/>
</dbReference>
<gene>
    <name evidence="6" type="primary">RPL21_2</name>
    <name evidence="8" type="synonym">RPL21_0</name>
    <name evidence="5" type="synonym">RPL21_1</name>
    <name evidence="5" type="ORF">CM83_7967</name>
    <name evidence="6" type="ORF">CM83_7969</name>
    <name evidence="7" type="ORF">g.5945</name>
    <name evidence="8" type="ORF">g.5947</name>
</gene>
<dbReference type="GO" id="GO:0003735">
    <property type="term" value="F:structural constituent of ribosome"/>
    <property type="evidence" value="ECO:0007669"/>
    <property type="project" value="InterPro"/>
</dbReference>
<dbReference type="EMBL" id="GDHC01005095">
    <property type="protein sequence ID" value="JAQ13534.1"/>
    <property type="molecule type" value="Transcribed_RNA"/>
</dbReference>
<dbReference type="GO" id="GO:0005840">
    <property type="term" value="C:ribosome"/>
    <property type="evidence" value="ECO:0007669"/>
    <property type="project" value="UniProtKB-KW"/>
</dbReference>
<dbReference type="Pfam" id="PF01157">
    <property type="entry name" value="Ribosomal_L21e"/>
    <property type="match status" value="1"/>
</dbReference>
<dbReference type="GO" id="GO:0006412">
    <property type="term" value="P:translation"/>
    <property type="evidence" value="ECO:0007669"/>
    <property type="project" value="InterPro"/>
</dbReference>
<evidence type="ECO:0000256" key="2">
    <source>
        <dbReference type="ARBA" id="ARBA00022980"/>
    </source>
</evidence>
<evidence type="ECO:0000313" key="5">
    <source>
        <dbReference type="EMBL" id="JAG34897.1"/>
    </source>
</evidence>
<dbReference type="FunFam" id="2.30.30.70:FF:000001">
    <property type="entry name" value="60S ribosomal protein L21"/>
    <property type="match status" value="1"/>
</dbReference>
<dbReference type="GO" id="GO:1990904">
    <property type="term" value="C:ribonucleoprotein complex"/>
    <property type="evidence" value="ECO:0007669"/>
    <property type="project" value="UniProtKB-KW"/>
</dbReference>
<protein>
    <recommendedName>
        <fullName evidence="4">60S ribosomal protein L21</fullName>
    </recommendedName>
</protein>
<dbReference type="InterPro" id="IPR001147">
    <property type="entry name" value="Ribosomal_eL21"/>
</dbReference>
<comment type="similarity">
    <text evidence="1">Belongs to the eukaryotic ribosomal protein eL21 family.</text>
</comment>
<reference evidence="6" key="1">
    <citation type="journal article" date="2014" name="PLoS ONE">
        <title>Transcriptome-Based Identification of ABC Transporters in the Western Tarnished Plant Bug Lygus hesperus.</title>
        <authorList>
            <person name="Hull J.J."/>
            <person name="Chaney K."/>
            <person name="Geib S.M."/>
            <person name="Fabrick J.A."/>
            <person name="Brent C.S."/>
            <person name="Walsh D."/>
            <person name="Lavine L.C."/>
        </authorList>
    </citation>
    <scope>NUCLEOTIDE SEQUENCE</scope>
</reference>
<evidence type="ECO:0000313" key="6">
    <source>
        <dbReference type="EMBL" id="JAG34898.1"/>
    </source>
</evidence>
<sequence length="159" mass="18002">MVHSYGYKSGTRHLFAKKFRKHGVPSVSTILTNIKVGDYVDVVADSAVRAGMPHKYYHGRTGVVWNVTPRGVGVIVNKPVRTRTLRKRICVRFEHVRKSRCQEAFKQKERDFQKFLAAKKSGTPLPPNKKSTRNGGVVRPGHVEVLARRAADYEAMIPY</sequence>
<dbReference type="SUPFAM" id="SSF50104">
    <property type="entry name" value="Translation proteins SH3-like domain"/>
    <property type="match status" value="1"/>
</dbReference>
<dbReference type="EMBL" id="GDHC01018480">
    <property type="protein sequence ID" value="JAQ00149.1"/>
    <property type="molecule type" value="Transcribed_RNA"/>
</dbReference>